<evidence type="ECO:0000259" key="1">
    <source>
        <dbReference type="Pfam" id="PF03061"/>
    </source>
</evidence>
<sequence>MCQSGPPTEPTGFARLLGVNTLGIYFPEENKYVVEIDSLNREATNFFGTLHGGVILGLCDDFCGMLIYHKYGINTAVTIEVKSHIVYLLPVRPTSKLTFVCGIGSEMSGIIYLYVNVISGEKKVAEMTAKWHRR</sequence>
<dbReference type="EMBL" id="MHKQ01000009">
    <property type="protein sequence ID" value="OGY94372.1"/>
    <property type="molecule type" value="Genomic_DNA"/>
</dbReference>
<proteinExistence type="predicted"/>
<dbReference type="Pfam" id="PF03061">
    <property type="entry name" value="4HBT"/>
    <property type="match status" value="1"/>
</dbReference>
<dbReference type="SUPFAM" id="SSF54637">
    <property type="entry name" value="Thioesterase/thiol ester dehydrase-isomerase"/>
    <property type="match status" value="1"/>
</dbReference>
<organism evidence="2 3">
    <name type="scientific">Candidatus Komeilibacteria bacterium RIFOXYC1_FULL_37_11</name>
    <dbReference type="NCBI Taxonomy" id="1798555"/>
    <lineage>
        <taxon>Bacteria</taxon>
        <taxon>Candidatus Komeiliibacteriota</taxon>
    </lineage>
</organism>
<dbReference type="AlphaFoldDB" id="A0A1G2BZ03"/>
<evidence type="ECO:0000313" key="3">
    <source>
        <dbReference type="Proteomes" id="UP000177626"/>
    </source>
</evidence>
<dbReference type="InterPro" id="IPR006683">
    <property type="entry name" value="Thioestr_dom"/>
</dbReference>
<dbReference type="Proteomes" id="UP000177626">
    <property type="component" value="Unassembled WGS sequence"/>
</dbReference>
<protein>
    <recommendedName>
        <fullName evidence="1">Thioesterase domain-containing protein</fullName>
    </recommendedName>
</protein>
<name>A0A1G2BZ03_9BACT</name>
<dbReference type="Gene3D" id="3.10.129.10">
    <property type="entry name" value="Hotdog Thioesterase"/>
    <property type="match status" value="1"/>
</dbReference>
<accession>A0A1G2BZ03</accession>
<evidence type="ECO:0000313" key="2">
    <source>
        <dbReference type="EMBL" id="OGY94372.1"/>
    </source>
</evidence>
<reference evidence="2 3" key="1">
    <citation type="journal article" date="2016" name="Nat. Commun.">
        <title>Thousands of microbial genomes shed light on interconnected biogeochemical processes in an aquifer system.</title>
        <authorList>
            <person name="Anantharaman K."/>
            <person name="Brown C.T."/>
            <person name="Hug L.A."/>
            <person name="Sharon I."/>
            <person name="Castelle C.J."/>
            <person name="Probst A.J."/>
            <person name="Thomas B.C."/>
            <person name="Singh A."/>
            <person name="Wilkins M.J."/>
            <person name="Karaoz U."/>
            <person name="Brodie E.L."/>
            <person name="Williams K.H."/>
            <person name="Hubbard S.S."/>
            <person name="Banfield J.F."/>
        </authorList>
    </citation>
    <scope>NUCLEOTIDE SEQUENCE [LARGE SCALE GENOMIC DNA]</scope>
</reference>
<gene>
    <name evidence="2" type="ORF">A2406_03080</name>
</gene>
<feature type="domain" description="Thioesterase" evidence="1">
    <location>
        <begin position="47"/>
        <end position="103"/>
    </location>
</feature>
<dbReference type="InterPro" id="IPR029069">
    <property type="entry name" value="HotDog_dom_sf"/>
</dbReference>
<comment type="caution">
    <text evidence="2">The sequence shown here is derived from an EMBL/GenBank/DDBJ whole genome shotgun (WGS) entry which is preliminary data.</text>
</comment>